<dbReference type="InterPro" id="IPR007408">
    <property type="entry name" value="DUF460"/>
</dbReference>
<dbReference type="PANTHER" id="PTHR40707">
    <property type="entry name" value="POSSIBLE NUCLEASE OF RNASE H FOLD, RUVC/YQGF FAMILY"/>
    <property type="match status" value="1"/>
</dbReference>
<evidence type="ECO:0008006" key="2">
    <source>
        <dbReference type="Google" id="ProtNLM"/>
    </source>
</evidence>
<reference evidence="1" key="1">
    <citation type="journal article" date="2014" name="Front. Microbiol.">
        <title>High frequency of phylogenetically diverse reductive dehalogenase-homologous genes in deep subseafloor sedimentary metagenomes.</title>
        <authorList>
            <person name="Kawai M."/>
            <person name="Futagami T."/>
            <person name="Toyoda A."/>
            <person name="Takaki Y."/>
            <person name="Nishi S."/>
            <person name="Hori S."/>
            <person name="Arai W."/>
            <person name="Tsubouchi T."/>
            <person name="Morono Y."/>
            <person name="Uchiyama I."/>
            <person name="Ito T."/>
            <person name="Fujiyama A."/>
            <person name="Inagaki F."/>
            <person name="Takami H."/>
        </authorList>
    </citation>
    <scope>NUCLEOTIDE SEQUENCE</scope>
    <source>
        <strain evidence="1">Expedition CK06-06</strain>
    </source>
</reference>
<dbReference type="PANTHER" id="PTHR40707:SF1">
    <property type="entry name" value="DUF460 DOMAIN-CONTAINING PROTEIN"/>
    <property type="match status" value="1"/>
</dbReference>
<proteinExistence type="predicted"/>
<protein>
    <recommendedName>
        <fullName evidence="2">DUF460 domain-containing protein</fullName>
    </recommendedName>
</protein>
<evidence type="ECO:0000313" key="1">
    <source>
        <dbReference type="EMBL" id="GAH48205.1"/>
    </source>
</evidence>
<feature type="non-terminal residue" evidence="1">
    <location>
        <position position="244"/>
    </location>
</feature>
<organism evidence="1">
    <name type="scientific">marine sediment metagenome</name>
    <dbReference type="NCBI Taxonomy" id="412755"/>
    <lineage>
        <taxon>unclassified sequences</taxon>
        <taxon>metagenomes</taxon>
        <taxon>ecological metagenomes</taxon>
    </lineage>
</organism>
<gene>
    <name evidence="1" type="ORF">S03H2_33369</name>
</gene>
<sequence>MGDDNENVFIIGFDILPSHSPRSKKTPKFACVIMRDGIILNEYPEISRGALLKLTREINPKWLCTDNIFEIVPDSKSLFGLVDRIPTETRIVQVTGIPPKQIALKILARRHGLNVKGKPNALESARIATQLAIRGVGHSLECFSEQSEIKVSRGKKPGRGGQSANRFRRRIHSEIQQMTRFIESQLKEADIDYDIDIRKSDFGYSSARLVTNAPLPVIRSLVESKKGGDWKVLISPVRKRVEFV</sequence>
<comment type="caution">
    <text evidence="1">The sequence shown here is derived from an EMBL/GenBank/DDBJ whole genome shotgun (WGS) entry which is preliminary data.</text>
</comment>
<dbReference type="AlphaFoldDB" id="X1GTK9"/>
<accession>X1GTK9</accession>
<name>X1GTK9_9ZZZZ</name>
<dbReference type="EMBL" id="BARU01020305">
    <property type="protein sequence ID" value="GAH48205.1"/>
    <property type="molecule type" value="Genomic_DNA"/>
</dbReference>